<protein>
    <recommendedName>
        <fullName evidence="2">von Willebrand factor</fullName>
    </recommendedName>
</protein>
<evidence type="ECO:0000256" key="1">
    <source>
        <dbReference type="ARBA" id="ARBA00004498"/>
    </source>
</evidence>
<evidence type="ECO:0000259" key="16">
    <source>
        <dbReference type="PROSITE" id="PS50234"/>
    </source>
</evidence>
<keyword evidence="19" id="KW-1185">Reference proteome</keyword>
<name>A0A7K6J313_9CORV</name>
<dbReference type="PROSITE" id="PS51233">
    <property type="entry name" value="VWFD"/>
    <property type="match status" value="2"/>
</dbReference>
<dbReference type="Pfam" id="PF01826">
    <property type="entry name" value="TIL"/>
    <property type="match status" value="1"/>
</dbReference>
<evidence type="ECO:0000259" key="17">
    <source>
        <dbReference type="PROSITE" id="PS51233"/>
    </source>
</evidence>
<dbReference type="Pfam" id="PF00092">
    <property type="entry name" value="VWA"/>
    <property type="match status" value="3"/>
</dbReference>
<evidence type="ECO:0000256" key="3">
    <source>
        <dbReference type="ARBA" id="ARBA00022525"/>
    </source>
</evidence>
<feature type="domain" description="VWFA" evidence="16">
    <location>
        <begin position="458"/>
        <end position="634"/>
    </location>
</feature>
<dbReference type="InterPro" id="IPR006207">
    <property type="entry name" value="Cys_knot_C"/>
</dbReference>
<dbReference type="SUPFAM" id="SSF57567">
    <property type="entry name" value="Serine protease inhibitors"/>
    <property type="match status" value="2"/>
</dbReference>
<keyword evidence="10 13" id="KW-1015">Disulfide bond</keyword>
<dbReference type="CDD" id="cd19941">
    <property type="entry name" value="TIL"/>
    <property type="match status" value="2"/>
</dbReference>
<evidence type="ECO:0000256" key="4">
    <source>
        <dbReference type="ARBA" id="ARBA00022530"/>
    </source>
</evidence>
<dbReference type="InterPro" id="IPR036084">
    <property type="entry name" value="Ser_inhib-like_sf"/>
</dbReference>
<dbReference type="Pfam" id="PF08742">
    <property type="entry name" value="C8"/>
    <property type="match status" value="2"/>
</dbReference>
<evidence type="ECO:0000259" key="14">
    <source>
        <dbReference type="PROSITE" id="PS01225"/>
    </source>
</evidence>
<dbReference type="GO" id="GO:0031012">
    <property type="term" value="C:extracellular matrix"/>
    <property type="evidence" value="ECO:0007669"/>
    <property type="project" value="TreeGrafter"/>
</dbReference>
<dbReference type="PANTHER" id="PTHR11339:SF361">
    <property type="entry name" value="VON WILLEBRAND FACTOR"/>
    <property type="match status" value="1"/>
</dbReference>
<feature type="domain" description="VWFA" evidence="16">
    <location>
        <begin position="679"/>
        <end position="861"/>
    </location>
</feature>
<organism evidence="18 19">
    <name type="scientific">Machaerirhynchus nigripectus</name>
    <dbReference type="NCBI Taxonomy" id="1160894"/>
    <lineage>
        <taxon>Eukaryota</taxon>
        <taxon>Metazoa</taxon>
        <taxon>Chordata</taxon>
        <taxon>Craniata</taxon>
        <taxon>Vertebrata</taxon>
        <taxon>Euteleostomi</taxon>
        <taxon>Archelosauria</taxon>
        <taxon>Archosauria</taxon>
        <taxon>Dinosauria</taxon>
        <taxon>Saurischia</taxon>
        <taxon>Theropoda</taxon>
        <taxon>Coelurosauria</taxon>
        <taxon>Aves</taxon>
        <taxon>Neognathae</taxon>
        <taxon>Neoaves</taxon>
        <taxon>Telluraves</taxon>
        <taxon>Australaves</taxon>
        <taxon>Passeriformes</taxon>
        <taxon>Corvoidea</taxon>
        <taxon>Dicruridae</taxon>
        <taxon>Machaerirhynchus</taxon>
    </lineage>
</organism>
<dbReference type="PROSITE" id="PS01208">
    <property type="entry name" value="VWFC_1"/>
    <property type="match status" value="3"/>
</dbReference>
<dbReference type="PRINTS" id="PR00453">
    <property type="entry name" value="VWFADOMAIN"/>
</dbReference>
<dbReference type="PROSITE" id="PS50234">
    <property type="entry name" value="VWFA"/>
    <property type="match status" value="3"/>
</dbReference>
<dbReference type="PANTHER" id="PTHR11339">
    <property type="entry name" value="EXTRACELLULAR MATRIX GLYCOPROTEIN RELATED"/>
    <property type="match status" value="1"/>
</dbReference>
<dbReference type="InterPro" id="IPR001007">
    <property type="entry name" value="VWF_dom"/>
</dbReference>
<evidence type="ECO:0000256" key="5">
    <source>
        <dbReference type="ARBA" id="ARBA00022685"/>
    </source>
</evidence>
<dbReference type="Proteomes" id="UP000574967">
    <property type="component" value="Unassembled WGS sequence"/>
</dbReference>
<dbReference type="Pfam" id="PF00094">
    <property type="entry name" value="VWD"/>
    <property type="match status" value="2"/>
</dbReference>
<dbReference type="InterPro" id="IPR014853">
    <property type="entry name" value="VWF/SSPO/ZAN-like_Cys-rich_dom"/>
</dbReference>
<feature type="domain" description="VWFA" evidence="16">
    <location>
        <begin position="870"/>
        <end position="1051"/>
    </location>
</feature>
<evidence type="ECO:0000256" key="13">
    <source>
        <dbReference type="PROSITE-ProRule" id="PRU00039"/>
    </source>
</evidence>
<dbReference type="Gene3D" id="2.10.25.10">
    <property type="entry name" value="Laminin"/>
    <property type="match status" value="2"/>
</dbReference>
<dbReference type="GO" id="GO:0007596">
    <property type="term" value="P:blood coagulation"/>
    <property type="evidence" value="ECO:0007669"/>
    <property type="project" value="TreeGrafter"/>
</dbReference>
<dbReference type="GO" id="GO:0005615">
    <property type="term" value="C:extracellular space"/>
    <property type="evidence" value="ECO:0007669"/>
    <property type="project" value="TreeGrafter"/>
</dbReference>
<comment type="caution">
    <text evidence="18">The sequence shown here is derived from an EMBL/GenBank/DDBJ whole genome shotgun (WGS) entry which is preliminary data.</text>
</comment>
<feature type="non-terminal residue" evidence="18">
    <location>
        <position position="1993"/>
    </location>
</feature>
<dbReference type="GO" id="GO:0031589">
    <property type="term" value="P:cell-substrate adhesion"/>
    <property type="evidence" value="ECO:0007669"/>
    <property type="project" value="TreeGrafter"/>
</dbReference>
<reference evidence="18 19" key="1">
    <citation type="submission" date="2019-09" db="EMBL/GenBank/DDBJ databases">
        <title>Bird 10,000 Genomes (B10K) Project - Family phase.</title>
        <authorList>
            <person name="Zhang G."/>
        </authorList>
    </citation>
    <scope>NUCLEOTIDE SEQUENCE [LARGE SCALE GENOMIC DNA]</scope>
    <source>
        <strain evidence="18">B10K-DU-029-43</strain>
        <tissue evidence="18">Heart</tissue>
    </source>
</reference>
<evidence type="ECO:0000256" key="9">
    <source>
        <dbReference type="ARBA" id="ARBA00023084"/>
    </source>
</evidence>
<keyword evidence="7" id="KW-0677">Repeat</keyword>
<feature type="disulfide bond" evidence="13">
    <location>
        <begin position="1905"/>
        <end position="1955"/>
    </location>
</feature>
<keyword evidence="3" id="KW-0964">Secreted</keyword>
<proteinExistence type="predicted"/>
<evidence type="ECO:0000256" key="12">
    <source>
        <dbReference type="ARBA" id="ARBA00025858"/>
    </source>
</evidence>
<feature type="disulfide bond" evidence="13">
    <location>
        <begin position="1920"/>
        <end position="1969"/>
    </location>
</feature>
<sequence length="1993" mass="221677">VRHENKCVAPERCPCFHNGREYSKGETVTKDCNTCVCQGRKWECTKNLCDGTCTALGTAHYLTFDGLKYKFPGNCQYVLAQDFCKDDSGTFRILISNEGCGFTGEKCTKRVIILYEGGEIELFNRNVNIRVPPKGENDNLDVIKSGRYYIILLGKSITVTWDLAMGVSVILKGNFKDQVCGLCGNFDGIQNNDLTSSSEHLEVDPIDFGNSWKFNSRCADVAKPSLEQTLMSPLCAGNIVKQMMVETSCSILSGSVFEECTKFVNPEPYIDICLYDTCACESVGDCACFCDTIAAYAHACAQKGVAVHWRSPTLCPQSCEDLNKQELDYQCEWRYNSCGPACPVTCQHPQALECPLQCVEGCHVHCPAGKILDELSLDCVSPEDCPVCAVGDDKIPHGRRIVLNRDDPQHCQSCLCEGKNLTCVDCEPMESTLALTTPIPEEDIELPASAYSCSKMMDLAFLIDGSNKLSEEDFEQLKTFIIGVMKKLHISQKKIRVSILVYRAGPTIYLNLKDMKTNSQMRRIVQNIKYTGDKEASAYEVFKYTALHVFGKAERTNAAKIAVIFIASKSQKKIRDILGFLKNRDITVVPVGIGPHINVEQVKFMARMFPDSRAFLVSNMLELTENRDFLIDHLCDLGPEESLLLPATSAPTMSSVIFPPLGLTSPPLLSEESRPNRLDIAFIVEGSDNVGEENFNKVKKFIEKVITGMNVGQENIHITVMQYSETVSLEYSFKEIQSKEDIIEKVRSIPYQGGRATNTGNALDYISKHTFTSVNGGRQDVPHLVYMVSSSPSTDVITRPPRSINVIPIGISPGASIQELRKISQPNDPIILNSYNRLIEEAPELVLQSCCSRGMRFWTEITELCNKPMDIMFLLDGSSNIGASEFEEMKNFVRAFIESVVIGNSSIHVSVLQYARENNLEISWNMPQETDRLVEMVHSIQQREQGPTRLGNAIDFVVQNAMSESHGGRPSASKVMIVVVSGSSQDDVEAAARSARLNRVSLFPIGVGNRYDEGQLRTLAGPSAANRIMKLQNFEDLSTMITLNSEFIKKVCMDPVRECIDEDGNKKKPGDKWTLPDQCHTVTCFPGDYTVLESHHINCEKMPKPVCHSNLPAVKVEETCGCRWMCPCVCIGSSSQHIVTFDGLNFRLAGNCSYTLFQDLHHDVEVLLHEGPCRAAPRMNCLDSIKVKHRGVAVQLFSDMAVAVNGERVLIPYSSSLFEITAYGEIMHEIKFSLLGHNLTFTPRNNEFILKLNSKSFSSGTKGLCGLCDQNHANDFTLRNGSVTADSSVFIQDWTVTEPGKVCESRREERCSERAPSHCHLLLSDRFAECHRVMSPSMFYEACVESSCYEEEACEMITSYAHICREYGVCVDWRTPELCPMKCAPYLTYDHCHTACVKSCENNTRVSVCKDYPTEGCFCPEGKVIFGDSCVSEEVCTQCVSEDGTHHQHMETWIPDNEPCKICTCLDNKKINCTVRPCPAVKSVQCGPCEVARLRRGPGQCCPEYECVCDLVSCDLPPAPVCEFGLQLALTNPGECRPNYTCACNREMCSSVPRLSCPSHRTLTVVKTECCDKYECSCSCRNSTVNCPLGYLSQSLANDCGCVSTTCIPDRVCVHNNIVYPVGTAWEDGCRECSCTGVRDDVTGLQMTECRDKECDTFCSRGYKYIVPEGECCGRCQKTACEEQNFWPRGDEDPPLHEVGTEWRSPWNRCIVNECVRVNNEVFVQQKNVSCTQMDVPDCPEGTELRCDQVIDCCPSCRCVPLNGCPLNGTVIGHGRRLMVDQCTTCDCFQSAPRKYTLRCTKLSCQACPANYRRQEIPGSCCGKCVPTSCSIRLRDGRIQYLQANASLQDGCDSHSCRVNERGEFIWERRITGCPPFDARRCLAEGGRITKIGNTCCDTCVEVECHPVSTRLQFGNINGCVAEKEVPISHCEGKCRSTTRYSPQTGQWEDLCSCCTATQTTMVTIPLRCPNGTVVQHYIPSASLCECRARKCT</sequence>
<comment type="subunit">
    <text evidence="12">Multimeric. Interacts with F8.</text>
</comment>
<feature type="domain" description="VWFD" evidence="17">
    <location>
        <begin position="1128"/>
        <end position="1304"/>
    </location>
</feature>
<feature type="domain" description="VWFC" evidence="15">
    <location>
        <begin position="1763"/>
        <end position="1826"/>
    </location>
</feature>
<evidence type="ECO:0000313" key="18">
    <source>
        <dbReference type="EMBL" id="NWV94799.1"/>
    </source>
</evidence>
<feature type="domain" description="VWFD" evidence="17">
    <location>
        <begin position="51"/>
        <end position="219"/>
    </location>
</feature>
<evidence type="ECO:0000256" key="2">
    <source>
        <dbReference type="ARBA" id="ARBA00016619"/>
    </source>
</evidence>
<keyword evidence="5" id="KW-0165">Cleavage on pair of basic residues</keyword>
<dbReference type="SMART" id="SM00041">
    <property type="entry name" value="CT"/>
    <property type="match status" value="1"/>
</dbReference>
<dbReference type="PROSITE" id="PS01225">
    <property type="entry name" value="CTCK_2"/>
    <property type="match status" value="1"/>
</dbReference>
<dbReference type="Gene3D" id="3.40.50.410">
    <property type="entry name" value="von Willebrand factor, type A domain"/>
    <property type="match status" value="3"/>
</dbReference>
<feature type="non-terminal residue" evidence="18">
    <location>
        <position position="1"/>
    </location>
</feature>
<feature type="disulfide bond" evidence="13">
    <location>
        <begin position="1931"/>
        <end position="1985"/>
    </location>
</feature>
<dbReference type="SMART" id="SM00327">
    <property type="entry name" value="VWA"/>
    <property type="match status" value="3"/>
</dbReference>
<dbReference type="Pfam" id="PF25962">
    <property type="entry name" value="TIL_OTOGL_Mucin"/>
    <property type="match status" value="1"/>
</dbReference>
<keyword evidence="11" id="KW-0325">Glycoprotein</keyword>
<feature type="domain" description="CTCK" evidence="14">
    <location>
        <begin position="1905"/>
        <end position="1993"/>
    </location>
</feature>
<evidence type="ECO:0000256" key="10">
    <source>
        <dbReference type="ARBA" id="ARBA00023157"/>
    </source>
</evidence>
<comment type="subcellular location">
    <subcellularLocation>
        <location evidence="1">Secreted</location>
        <location evidence="1">Extracellular space</location>
        <location evidence="1">Extracellular matrix</location>
    </subcellularLocation>
</comment>
<feature type="domain" description="VWFC" evidence="15">
    <location>
        <begin position="1437"/>
        <end position="1510"/>
    </location>
</feature>
<gene>
    <name evidence="18" type="primary">Vwf_0</name>
    <name evidence="18" type="ORF">MACNIG_R11972</name>
</gene>
<dbReference type="PROSITE" id="PS01185">
    <property type="entry name" value="CTCK_1"/>
    <property type="match status" value="1"/>
</dbReference>
<dbReference type="InterPro" id="IPR050780">
    <property type="entry name" value="Mucin_vWF_Thrombospondin_sf"/>
</dbReference>
<dbReference type="InterPro" id="IPR036465">
    <property type="entry name" value="vWFA_dom_sf"/>
</dbReference>
<dbReference type="SMART" id="SM00216">
    <property type="entry name" value="VWD"/>
    <property type="match status" value="2"/>
</dbReference>
<dbReference type="InterPro" id="IPR002035">
    <property type="entry name" value="VWF_A"/>
</dbReference>
<keyword evidence="8" id="KW-0130">Cell adhesion</keyword>
<dbReference type="InterPro" id="IPR058753">
    <property type="entry name" value="TIL_OTOGL_Mucin"/>
</dbReference>
<dbReference type="PROSITE" id="PS50184">
    <property type="entry name" value="VWFC_2"/>
    <property type="match status" value="3"/>
</dbReference>
<feature type="disulfide bond" evidence="13">
    <location>
        <begin position="1935"/>
        <end position="1987"/>
    </location>
</feature>
<keyword evidence="6" id="KW-0356">Hemostasis</keyword>
<dbReference type="InterPro" id="IPR001846">
    <property type="entry name" value="VWF_type-D"/>
</dbReference>
<dbReference type="EMBL" id="VZRQ01006354">
    <property type="protein sequence ID" value="NWV94799.1"/>
    <property type="molecule type" value="Genomic_DNA"/>
</dbReference>
<evidence type="ECO:0000256" key="11">
    <source>
        <dbReference type="ARBA" id="ARBA00023180"/>
    </source>
</evidence>
<keyword evidence="9" id="KW-0094">Blood coagulation</keyword>
<evidence type="ECO:0000259" key="15">
    <source>
        <dbReference type="PROSITE" id="PS50184"/>
    </source>
</evidence>
<evidence type="ECO:0000256" key="6">
    <source>
        <dbReference type="ARBA" id="ARBA00022696"/>
    </source>
</evidence>
<evidence type="ECO:0000313" key="19">
    <source>
        <dbReference type="Proteomes" id="UP000574967"/>
    </source>
</evidence>
<dbReference type="SMART" id="SM00832">
    <property type="entry name" value="C8"/>
    <property type="match status" value="2"/>
</dbReference>
<dbReference type="CDD" id="cd01450">
    <property type="entry name" value="vWFA_subfamily_ECM"/>
    <property type="match status" value="3"/>
</dbReference>
<dbReference type="SMART" id="SM00214">
    <property type="entry name" value="VWC"/>
    <property type="match status" value="6"/>
</dbReference>
<dbReference type="SUPFAM" id="SSF53300">
    <property type="entry name" value="vWA-like"/>
    <property type="match status" value="3"/>
</dbReference>
<feature type="domain" description="VWFC" evidence="15">
    <location>
        <begin position="1611"/>
        <end position="1677"/>
    </location>
</feature>
<evidence type="ECO:0000256" key="8">
    <source>
        <dbReference type="ARBA" id="ARBA00022889"/>
    </source>
</evidence>
<accession>A0A7K6J313</accession>
<evidence type="ECO:0000256" key="7">
    <source>
        <dbReference type="ARBA" id="ARBA00022737"/>
    </source>
</evidence>
<keyword evidence="4" id="KW-0272">Extracellular matrix</keyword>
<dbReference type="SMART" id="SM00215">
    <property type="entry name" value="VWC_out"/>
    <property type="match status" value="1"/>
</dbReference>
<dbReference type="FunFam" id="2.10.25.10:FF:000284">
    <property type="entry name" value="von Willebrand factor"/>
    <property type="match status" value="1"/>
</dbReference>
<dbReference type="SUPFAM" id="SSF57603">
    <property type="entry name" value="FnI-like domain"/>
    <property type="match status" value="2"/>
</dbReference>
<dbReference type="InterPro" id="IPR002919">
    <property type="entry name" value="TIL_dom"/>
</dbReference>